<dbReference type="EMBL" id="SRLD01000019">
    <property type="protein sequence ID" value="TGE15916.1"/>
    <property type="molecule type" value="Genomic_DNA"/>
</dbReference>
<gene>
    <name evidence="1" type="ORF">E5J99_10810</name>
</gene>
<evidence type="ECO:0000313" key="1">
    <source>
        <dbReference type="EMBL" id="TGE15916.1"/>
    </source>
</evidence>
<proteinExistence type="predicted"/>
<keyword evidence="2" id="KW-1185">Reference proteome</keyword>
<protein>
    <submittedName>
        <fullName evidence="1">Uncharacterized protein</fullName>
    </submittedName>
</protein>
<dbReference type="Proteomes" id="UP000297739">
    <property type="component" value="Unassembled WGS sequence"/>
</dbReference>
<sequence>MNPLRLAQWKPTEEHVLKMHNDISDDVLNSRLPESLKDQYADKSYNQVKPYDQSIQSIFEEYALHNLMQKISASSRALRNSDYVDPEIKKKLLKEIIRGWEQLSKVLLALAPILASKGQAAFEGCGFELSGDFGNTFEERMNSIIQVNPTNVVGYFKDDLFSNKMGPLLYAHFSLETDAIKKHQLALLFVF</sequence>
<dbReference type="RefSeq" id="WP_135497770.1">
    <property type="nucleotide sequence ID" value="NZ_SRLD01000019.1"/>
</dbReference>
<organism evidence="1 2">
    <name type="scientific">Hymenobacter elongatus</name>
    <dbReference type="NCBI Taxonomy" id="877208"/>
    <lineage>
        <taxon>Bacteria</taxon>
        <taxon>Pseudomonadati</taxon>
        <taxon>Bacteroidota</taxon>
        <taxon>Cytophagia</taxon>
        <taxon>Cytophagales</taxon>
        <taxon>Hymenobacteraceae</taxon>
        <taxon>Hymenobacter</taxon>
    </lineage>
</organism>
<name>A0A4Z0PL61_9BACT</name>
<dbReference type="AlphaFoldDB" id="A0A4Z0PL61"/>
<reference evidence="1 2" key="1">
    <citation type="submission" date="2019-04" db="EMBL/GenBank/DDBJ databases">
        <authorList>
            <person name="Feng G."/>
            <person name="Zhang J."/>
            <person name="Zhu H."/>
        </authorList>
    </citation>
    <scope>NUCLEOTIDE SEQUENCE [LARGE SCALE GENOMIC DNA]</scope>
    <source>
        <strain evidence="1 2">JCM 17223</strain>
    </source>
</reference>
<evidence type="ECO:0000313" key="2">
    <source>
        <dbReference type="Proteomes" id="UP000297739"/>
    </source>
</evidence>
<dbReference type="OrthoDB" id="6249026at2"/>
<comment type="caution">
    <text evidence="1">The sequence shown here is derived from an EMBL/GenBank/DDBJ whole genome shotgun (WGS) entry which is preliminary data.</text>
</comment>
<accession>A0A4Z0PL61</accession>